<dbReference type="SUPFAM" id="SSF53927">
    <property type="entry name" value="Cytidine deaminase-like"/>
    <property type="match status" value="1"/>
</dbReference>
<dbReference type="HAMAP" id="MF_00187">
    <property type="entry name" value="FdhD"/>
    <property type="match status" value="1"/>
</dbReference>
<dbReference type="EMBL" id="CP121252">
    <property type="protein sequence ID" value="WFP16674.1"/>
    <property type="molecule type" value="Genomic_DNA"/>
</dbReference>
<dbReference type="InterPro" id="IPR016193">
    <property type="entry name" value="Cytidine_deaminase-like"/>
</dbReference>
<dbReference type="InterPro" id="IPR003786">
    <property type="entry name" value="FdhD"/>
</dbReference>
<dbReference type="Proteomes" id="UP001219037">
    <property type="component" value="Chromosome"/>
</dbReference>
<comment type="similarity">
    <text evidence="3">Belongs to the FdhD family.</text>
</comment>
<keyword evidence="2 3" id="KW-0501">Molybdenum cofactor biosynthesis</keyword>
<dbReference type="PANTHER" id="PTHR30592">
    <property type="entry name" value="FORMATE DEHYDROGENASE"/>
    <property type="match status" value="1"/>
</dbReference>
<keyword evidence="1 3" id="KW-0963">Cytoplasm</keyword>
<sequence>MSRIAARRRVTRITVGEKRTQRPDSLSGEEPLELRVGGTPLAVTMRTPGHDVELATGFLVSEGVISSAGELAAARYCAGAVVDDVNTYNVLDLSLAPGVAPPDPSVERNFYTTSSCGVCGKASIDAVATTSKFEVRHDPLVIEAGLLTTFPEKLRDQQAVFERTGGLHAAGLFDGTTGEMLVLREDVGRHNAVDKVVGWALQQGLLPARGHVLMVSGRASFELTQKALMAGIPMLAAVSAPSSLAVDLADDAGITIVGFLRGSSMVVYTRDDRVIDSTFTG</sequence>
<dbReference type="PIRSF" id="PIRSF015626">
    <property type="entry name" value="FdhD"/>
    <property type="match status" value="1"/>
</dbReference>
<dbReference type="PANTHER" id="PTHR30592:SF1">
    <property type="entry name" value="SULFUR CARRIER PROTEIN FDHD"/>
    <property type="match status" value="1"/>
</dbReference>
<dbReference type="RefSeq" id="WP_278157772.1">
    <property type="nucleotide sequence ID" value="NZ_CP121252.1"/>
</dbReference>
<dbReference type="Gene3D" id="3.40.140.10">
    <property type="entry name" value="Cytidine Deaminase, domain 2"/>
    <property type="match status" value="1"/>
</dbReference>
<protein>
    <recommendedName>
        <fullName evidence="3">Sulfur carrier protein FdhD</fullName>
    </recommendedName>
</protein>
<dbReference type="NCBIfam" id="NF001943">
    <property type="entry name" value="PRK00724.1-2"/>
    <property type="match status" value="1"/>
</dbReference>
<evidence type="ECO:0000256" key="2">
    <source>
        <dbReference type="ARBA" id="ARBA00023150"/>
    </source>
</evidence>
<dbReference type="Gene3D" id="3.10.20.10">
    <property type="match status" value="1"/>
</dbReference>
<dbReference type="Pfam" id="PF02634">
    <property type="entry name" value="FdhD-NarQ"/>
    <property type="match status" value="1"/>
</dbReference>
<name>A0ABY8H6B3_9MICC</name>
<feature type="active site" description="Cysteine persulfide intermediate" evidence="3">
    <location>
        <position position="116"/>
    </location>
</feature>
<evidence type="ECO:0000256" key="3">
    <source>
        <dbReference type="HAMAP-Rule" id="MF_00187"/>
    </source>
</evidence>
<evidence type="ECO:0000313" key="4">
    <source>
        <dbReference type="EMBL" id="WFP16674.1"/>
    </source>
</evidence>
<reference evidence="4 5" key="1">
    <citation type="submission" date="2023-04" db="EMBL/GenBank/DDBJ databases">
        <title>Funneling lignin-derived compounds into biodiesel using alkali-halophilic Citricoccus sp. P2.</title>
        <authorList>
            <person name="Luo C.-B."/>
        </authorList>
    </citation>
    <scope>NUCLEOTIDE SEQUENCE [LARGE SCALE GENOMIC DNA]</scope>
    <source>
        <strain evidence="4 5">P2</strain>
    </source>
</reference>
<dbReference type="NCBIfam" id="TIGR00129">
    <property type="entry name" value="fdhD_narQ"/>
    <property type="match status" value="1"/>
</dbReference>
<proteinExistence type="inferred from homology"/>
<comment type="subcellular location">
    <subcellularLocation>
        <location evidence="3">Cytoplasm</location>
    </subcellularLocation>
</comment>
<organism evidence="4 5">
    <name type="scientific">Citricoccus muralis</name>
    <dbReference type="NCBI Taxonomy" id="169134"/>
    <lineage>
        <taxon>Bacteria</taxon>
        <taxon>Bacillati</taxon>
        <taxon>Actinomycetota</taxon>
        <taxon>Actinomycetes</taxon>
        <taxon>Micrococcales</taxon>
        <taxon>Micrococcaceae</taxon>
        <taxon>Citricoccus</taxon>
    </lineage>
</organism>
<evidence type="ECO:0000313" key="5">
    <source>
        <dbReference type="Proteomes" id="UP001219037"/>
    </source>
</evidence>
<accession>A0ABY8H6B3</accession>
<keyword evidence="5" id="KW-1185">Reference proteome</keyword>
<evidence type="ECO:0000256" key="1">
    <source>
        <dbReference type="ARBA" id="ARBA00022490"/>
    </source>
</evidence>
<gene>
    <name evidence="3 4" type="primary">fdhD</name>
    <name evidence="4" type="ORF">P8192_00675</name>
</gene>
<comment type="caution">
    <text evidence="3">Lacks conserved residue(s) required for the propagation of feature annotation.</text>
</comment>
<comment type="function">
    <text evidence="3">Required for formate dehydrogenase (FDH) activity. Acts as a sulfur carrier protein that transfers sulfur from IscS to the molybdenum cofactor prior to its insertion into FDH.</text>
</comment>